<organism evidence="1 2">
    <name type="scientific">Vreelandella boliviensis LC1</name>
    <dbReference type="NCBI Taxonomy" id="1072583"/>
    <lineage>
        <taxon>Bacteria</taxon>
        <taxon>Pseudomonadati</taxon>
        <taxon>Pseudomonadota</taxon>
        <taxon>Gammaproteobacteria</taxon>
        <taxon>Oceanospirillales</taxon>
        <taxon>Halomonadaceae</taxon>
        <taxon>Vreelandella</taxon>
    </lineage>
</organism>
<evidence type="ECO:0000313" key="2">
    <source>
        <dbReference type="Proteomes" id="UP000005756"/>
    </source>
</evidence>
<accession>A0A7U9BYJ7</accession>
<dbReference type="Proteomes" id="UP000005756">
    <property type="component" value="Unassembled WGS sequence"/>
</dbReference>
<evidence type="ECO:0000313" key="1">
    <source>
        <dbReference type="EMBL" id="EHJ91401.1"/>
    </source>
</evidence>
<protein>
    <submittedName>
        <fullName evidence="1">Uncharacterized protein</fullName>
    </submittedName>
</protein>
<proteinExistence type="predicted"/>
<dbReference type="AlphaFoldDB" id="A0A7U9BYJ7"/>
<reference evidence="1 2" key="1">
    <citation type="submission" date="2011-10" db="EMBL/GenBank/DDBJ databases">
        <authorList>
            <person name="Quillaguamn J."/>
            <person name="Guzmn D."/>
            <person name="Balderrama-Subieta A."/>
            <person name="Cardona-Ortuo C."/>
            <person name="Guevara-Martnez M."/>
            <person name="Callisaya-Quispe N."/>
        </authorList>
    </citation>
    <scope>NUCLEOTIDE SEQUENCE [LARGE SCALE GENOMIC DNA]</scope>
    <source>
        <strain evidence="1 2">LC1</strain>
    </source>
</reference>
<name>A0A7U9BYJ7_9GAMM</name>
<dbReference type="EMBL" id="JH393260">
    <property type="protein sequence ID" value="EHJ91401.1"/>
    <property type="molecule type" value="Genomic_DNA"/>
</dbReference>
<sequence>MSGHADDGERGIYWLYASLISVQLRLSVTTKAVVIDKVLGVVALRQAMANW</sequence>
<gene>
    <name evidence="1" type="ORF">KUC_3844</name>
</gene>